<accession>A0A1M8A1S7</accession>
<proteinExistence type="predicted"/>
<gene>
    <name evidence="1" type="ORF">MSYG_0645</name>
</gene>
<dbReference type="EMBL" id="LT671821">
    <property type="protein sequence ID" value="SHO76307.1"/>
    <property type="molecule type" value="Genomic_DNA"/>
</dbReference>
<evidence type="ECO:0000313" key="1">
    <source>
        <dbReference type="EMBL" id="SHO76307.1"/>
    </source>
</evidence>
<dbReference type="Proteomes" id="UP000186303">
    <property type="component" value="Chromosome 1"/>
</dbReference>
<dbReference type="InterPro" id="IPR011989">
    <property type="entry name" value="ARM-like"/>
</dbReference>
<dbReference type="InterPro" id="IPR040144">
    <property type="entry name" value="RAP1GDS1"/>
</dbReference>
<evidence type="ECO:0000313" key="2">
    <source>
        <dbReference type="Proteomes" id="UP000186303"/>
    </source>
</evidence>
<dbReference type="Gene3D" id="1.25.10.10">
    <property type="entry name" value="Leucine-rich Repeat Variant"/>
    <property type="match status" value="2"/>
</dbReference>
<dbReference type="STRING" id="1230383.A0A1M8A1S7"/>
<organism evidence="1 2">
    <name type="scientific">Malassezia sympodialis (strain ATCC 42132)</name>
    <name type="common">Atopic eczema-associated yeast</name>
    <dbReference type="NCBI Taxonomy" id="1230383"/>
    <lineage>
        <taxon>Eukaryota</taxon>
        <taxon>Fungi</taxon>
        <taxon>Dikarya</taxon>
        <taxon>Basidiomycota</taxon>
        <taxon>Ustilaginomycotina</taxon>
        <taxon>Malasseziomycetes</taxon>
        <taxon>Malasseziales</taxon>
        <taxon>Malasseziaceae</taxon>
        <taxon>Malassezia</taxon>
    </lineage>
</organism>
<protein>
    <submittedName>
        <fullName evidence="1">Uncharacterized protein</fullName>
    </submittedName>
</protein>
<sequence>MTLKDKVIAIAQLYGVSISDHGELSMMLRSFGDELRSGRLRHELGQSDLPVLCTQALYQADTELHIEAIRVLANLCIDHNENRLIVMHTGLLSAIQHILSQLHSKPASDAPVTTIRLGLMCIGALLNLQMDSDLPKQQMRTMEMVNTVVAAISSFPFVESASFGRECFVVGLQATEWAFRLVEDLLSDNEAIQWTTEGAFGLFRPILDLQQAADMDISEDIVEYQVSMTDSIASILDHESKNPSFCLALLPESGVAPFRTLLTLNKELFMPSTWQSISDNENTSLATEAQEALGHLKKAMTHAIIATASEDTNVNKICPLDNGKLMVPHPYLDTLQTWLSDQNEDTMRSVCTILTIGNLARDHIRSVALVEDLRIHDLIVKKVQIHPADVHIVHAAISALSNMAIPDQNKYPVASSGIVACVLVYLDPLHDFQKQIQLGLANLLKNISSSVQYPDIALMLLDIIPSSSPGALQKLQDLWLRTDDQTLRMRIARIFIMLIRSMFSSSAGEHGCQRIRSIYSYSLEEVNHMYSAARAKLAHPTVINAMCHLTCYSRDQPVLTSESLLGLALLGQTSNELIATHLSKSWILPDGSSSNCITAMAHAMDKMPTQIGTNAYTLWTIVDRCLEPNNDWVRATIEPSVARFRQRKLSPQLRQ</sequence>
<dbReference type="GO" id="GO:0005085">
    <property type="term" value="F:guanyl-nucleotide exchange factor activity"/>
    <property type="evidence" value="ECO:0007669"/>
    <property type="project" value="InterPro"/>
</dbReference>
<name>A0A1M8A1S7_MALS4</name>
<dbReference type="PANTHER" id="PTHR10957">
    <property type="entry name" value="RAP1 GTPASE-GDP DISSOCIATION STIMULATOR 1"/>
    <property type="match status" value="1"/>
</dbReference>
<dbReference type="SUPFAM" id="SSF48371">
    <property type="entry name" value="ARM repeat"/>
    <property type="match status" value="2"/>
</dbReference>
<keyword evidence="2" id="KW-1185">Reference proteome</keyword>
<reference evidence="2" key="1">
    <citation type="journal article" date="2017" name="Nucleic Acids Res.">
        <title>Proteogenomics produces comprehensive and highly accurate protein-coding gene annotation in a complete genome assembly of Malassezia sympodialis.</title>
        <authorList>
            <person name="Zhu Y."/>
            <person name="Engstroem P.G."/>
            <person name="Tellgren-Roth C."/>
            <person name="Baudo C.D."/>
            <person name="Kennell J.C."/>
            <person name="Sun S."/>
            <person name="Billmyre R.B."/>
            <person name="Schroeder M.S."/>
            <person name="Andersson A."/>
            <person name="Holm T."/>
            <person name="Sigurgeirsson B."/>
            <person name="Wu G."/>
            <person name="Sankaranarayanan S.R."/>
            <person name="Siddharthan R."/>
            <person name="Sanyal K."/>
            <person name="Lundeberg J."/>
            <person name="Nystedt B."/>
            <person name="Boekhout T."/>
            <person name="Dawson T.L. Jr."/>
            <person name="Heitman J."/>
            <person name="Scheynius A."/>
            <person name="Lehtioe J."/>
        </authorList>
    </citation>
    <scope>NUCLEOTIDE SEQUENCE [LARGE SCALE GENOMIC DNA]</scope>
    <source>
        <strain evidence="2">ATCC 42132</strain>
    </source>
</reference>
<dbReference type="OrthoDB" id="26149at2759"/>
<dbReference type="VEuPathDB" id="FungiDB:MSYG_0645"/>
<dbReference type="InterPro" id="IPR016024">
    <property type="entry name" value="ARM-type_fold"/>
</dbReference>
<dbReference type="AlphaFoldDB" id="A0A1M8A1S7"/>
<dbReference type="OMA" id="PRRALDM"/>